<dbReference type="AlphaFoldDB" id="A0A9P6XR67"/>
<gene>
    <name evidence="1" type="ORF">G6F50_017125</name>
</gene>
<sequence>MAARHDRRKIVVAPGAAREDVAHLVHSHAEARVAHPSRHQVAALAIQGGQCQAAVAALGRGADLRQIHQ</sequence>
<accession>A0A9P6XR67</accession>
<evidence type="ECO:0000313" key="1">
    <source>
        <dbReference type="EMBL" id="KAG1530720.1"/>
    </source>
</evidence>
<dbReference type="EMBL" id="JAANIU010011947">
    <property type="protein sequence ID" value="KAG1530720.1"/>
    <property type="molecule type" value="Genomic_DNA"/>
</dbReference>
<dbReference type="Proteomes" id="UP000740926">
    <property type="component" value="Unassembled WGS sequence"/>
</dbReference>
<evidence type="ECO:0000313" key="2">
    <source>
        <dbReference type="Proteomes" id="UP000740926"/>
    </source>
</evidence>
<organism evidence="1 2">
    <name type="scientific">Rhizopus delemar</name>
    <dbReference type="NCBI Taxonomy" id="936053"/>
    <lineage>
        <taxon>Eukaryota</taxon>
        <taxon>Fungi</taxon>
        <taxon>Fungi incertae sedis</taxon>
        <taxon>Mucoromycota</taxon>
        <taxon>Mucoromycotina</taxon>
        <taxon>Mucoromycetes</taxon>
        <taxon>Mucorales</taxon>
        <taxon>Mucorineae</taxon>
        <taxon>Rhizopodaceae</taxon>
        <taxon>Rhizopus</taxon>
    </lineage>
</organism>
<keyword evidence="2" id="KW-1185">Reference proteome</keyword>
<comment type="caution">
    <text evidence="1">The sequence shown here is derived from an EMBL/GenBank/DDBJ whole genome shotgun (WGS) entry which is preliminary data.</text>
</comment>
<proteinExistence type="predicted"/>
<reference evidence="1 2" key="1">
    <citation type="journal article" date="2020" name="Microb. Genom.">
        <title>Genetic diversity of clinical and environmental Mucorales isolates obtained from an investigation of mucormycosis cases among solid organ transplant recipients.</title>
        <authorList>
            <person name="Nguyen M.H."/>
            <person name="Kaul D."/>
            <person name="Muto C."/>
            <person name="Cheng S.J."/>
            <person name="Richter R.A."/>
            <person name="Bruno V.M."/>
            <person name="Liu G."/>
            <person name="Beyhan S."/>
            <person name="Sundermann A.J."/>
            <person name="Mounaud S."/>
            <person name="Pasculle A.W."/>
            <person name="Nierman W.C."/>
            <person name="Driscoll E."/>
            <person name="Cumbie R."/>
            <person name="Clancy C.J."/>
            <person name="Dupont C.L."/>
        </authorList>
    </citation>
    <scope>NUCLEOTIDE SEQUENCE [LARGE SCALE GENOMIC DNA]</scope>
    <source>
        <strain evidence="1 2">GL24</strain>
    </source>
</reference>
<name>A0A9P6XR67_9FUNG</name>
<protein>
    <submittedName>
        <fullName evidence="1">Uncharacterized protein</fullName>
    </submittedName>
</protein>